<proteinExistence type="predicted"/>
<protein>
    <submittedName>
        <fullName evidence="3">Uncharacterized protein</fullName>
    </submittedName>
</protein>
<feature type="region of interest" description="Disordered" evidence="1">
    <location>
        <begin position="571"/>
        <end position="591"/>
    </location>
</feature>
<feature type="region of interest" description="Disordered" evidence="1">
    <location>
        <begin position="642"/>
        <end position="708"/>
    </location>
</feature>
<feature type="region of interest" description="Disordered" evidence="1">
    <location>
        <begin position="525"/>
        <end position="551"/>
    </location>
</feature>
<feature type="compositionally biased region" description="Low complexity" evidence="1">
    <location>
        <begin position="537"/>
        <end position="551"/>
    </location>
</feature>
<sequence length="708" mass="77198">MLNYNALNSRRSVVCAQMSGAQLSRRSVVWCSVVSAQLSALSCRLTTGCDFFSNPEFQSATDDEEKFRIYVQEGSQPPQNFSKNVCRVAGNPPPPPPDDPYLVVGGVDHNFSGKNAASSSILAAQNLENQQLQENFFGNGRKSTKNCFLSNNCKNQSYVNGRNCSNQVQTNSTVTPSLPIQKLIQLGLPKSSAKKFTNDDDDDNGDEKLRSYGEDKSLFVIDFNNDKSSSCFDENFPLTSTTTISKKTPVPNILPLIDPPQLRENNESPQQQLIASPLMQYCINLAIPKAKKMEKFLTLAEIPEFQIKSSILRDLEGFLSTFLGEDHKKSSHHQPFPNKTSKQRSPNFNTQRHQRQDPKSDVVGQSSESSCNLNNGYCNNDNIITSTTARDFETSSCSPNLNFSEKPNLQDSLMQISTSSNLIKTHTTLENIKDAANLTPAENFSPSKFEKKSSLPVVMYNSESFSEDNYSRKSEEEEFFENGDQSTKEIFDFTVMEENVEDETLTSELITITNLQIDELNYPSSKQAGTSCKPNQSSSEAPASPSSLNAPKLIVRSTKTVDLRLQAQASGCASSHNSRSGSPHSGGCEQSGVKLTRNIVERSPSSNLGPSASKICCATNRSPCGGAATSCIKISPRKSPAIAAAAKPALPPKPQKRGFGDRATPPPPILHPKPKNDAALSSKKTSASPSSLRSSSNDTSKSGQITTV</sequence>
<feature type="compositionally biased region" description="Low complexity" evidence="1">
    <location>
        <begin position="677"/>
        <end position="702"/>
    </location>
</feature>
<keyword evidence="2" id="KW-1185">Reference proteome</keyword>
<dbReference type="AlphaFoldDB" id="A0A915IRR3"/>
<feature type="compositionally biased region" description="Low complexity" evidence="1">
    <location>
        <begin position="574"/>
        <end position="587"/>
    </location>
</feature>
<evidence type="ECO:0000256" key="1">
    <source>
        <dbReference type="SAM" id="MobiDB-lite"/>
    </source>
</evidence>
<feature type="region of interest" description="Disordered" evidence="1">
    <location>
        <begin position="326"/>
        <end position="368"/>
    </location>
</feature>
<evidence type="ECO:0000313" key="3">
    <source>
        <dbReference type="WBParaSite" id="nRc.2.0.1.t16555-RA"/>
    </source>
</evidence>
<feature type="compositionally biased region" description="Polar residues" evidence="1">
    <location>
        <begin position="337"/>
        <end position="351"/>
    </location>
</feature>
<reference evidence="3" key="1">
    <citation type="submission" date="2022-11" db="UniProtKB">
        <authorList>
            <consortium name="WormBaseParasite"/>
        </authorList>
    </citation>
    <scope>IDENTIFICATION</scope>
</reference>
<dbReference type="WBParaSite" id="nRc.2.0.1.t16555-RA">
    <property type="protein sequence ID" value="nRc.2.0.1.t16555-RA"/>
    <property type="gene ID" value="nRc.2.0.1.g16555"/>
</dbReference>
<evidence type="ECO:0000313" key="2">
    <source>
        <dbReference type="Proteomes" id="UP000887565"/>
    </source>
</evidence>
<feature type="compositionally biased region" description="Polar residues" evidence="1">
    <location>
        <begin position="525"/>
        <end position="536"/>
    </location>
</feature>
<accession>A0A915IRR3</accession>
<name>A0A915IRR3_ROMCU</name>
<organism evidence="2 3">
    <name type="scientific">Romanomermis culicivorax</name>
    <name type="common">Nematode worm</name>
    <dbReference type="NCBI Taxonomy" id="13658"/>
    <lineage>
        <taxon>Eukaryota</taxon>
        <taxon>Metazoa</taxon>
        <taxon>Ecdysozoa</taxon>
        <taxon>Nematoda</taxon>
        <taxon>Enoplea</taxon>
        <taxon>Dorylaimia</taxon>
        <taxon>Mermithida</taxon>
        <taxon>Mermithoidea</taxon>
        <taxon>Mermithidae</taxon>
        <taxon>Romanomermis</taxon>
    </lineage>
</organism>
<dbReference type="Proteomes" id="UP000887565">
    <property type="component" value="Unplaced"/>
</dbReference>